<dbReference type="Gene3D" id="3.40.50.200">
    <property type="entry name" value="Peptidase S8/S53 domain"/>
    <property type="match status" value="1"/>
</dbReference>
<dbReference type="Pfam" id="PF00082">
    <property type="entry name" value="Peptidase_S8"/>
    <property type="match status" value="1"/>
</dbReference>
<dbReference type="InterPro" id="IPR034074">
    <property type="entry name" value="Y4bN_pept_dom"/>
</dbReference>
<accession>A0A1T5KYU6</accession>
<evidence type="ECO:0000313" key="2">
    <source>
        <dbReference type="EMBL" id="SKC68966.1"/>
    </source>
</evidence>
<evidence type="ECO:0000313" key="3">
    <source>
        <dbReference type="Proteomes" id="UP000190857"/>
    </source>
</evidence>
<dbReference type="GO" id="GO:0004252">
    <property type="term" value="F:serine-type endopeptidase activity"/>
    <property type="evidence" value="ECO:0007669"/>
    <property type="project" value="InterPro"/>
</dbReference>
<organism evidence="2 3">
    <name type="scientific">Okibacterium fritillariae</name>
    <dbReference type="NCBI Taxonomy" id="123320"/>
    <lineage>
        <taxon>Bacteria</taxon>
        <taxon>Bacillati</taxon>
        <taxon>Actinomycetota</taxon>
        <taxon>Actinomycetes</taxon>
        <taxon>Micrococcales</taxon>
        <taxon>Microbacteriaceae</taxon>
        <taxon>Okibacterium</taxon>
    </lineage>
</organism>
<dbReference type="SUPFAM" id="SSF52743">
    <property type="entry name" value="Subtilisin-like"/>
    <property type="match status" value="1"/>
</dbReference>
<dbReference type="CDD" id="cd04847">
    <property type="entry name" value="Peptidases_S8_Subtilisin_like_2"/>
    <property type="match status" value="1"/>
</dbReference>
<dbReference type="EMBL" id="FUZP01000003">
    <property type="protein sequence ID" value="SKC68966.1"/>
    <property type="molecule type" value="Genomic_DNA"/>
</dbReference>
<proteinExistence type="predicted"/>
<protein>
    <submittedName>
        <fullName evidence="2">Subtilase family protein</fullName>
    </submittedName>
</protein>
<keyword evidence="3" id="KW-1185">Reference proteome</keyword>
<dbReference type="InterPro" id="IPR000209">
    <property type="entry name" value="Peptidase_S8/S53_dom"/>
</dbReference>
<feature type="domain" description="Peptidase S8/S53" evidence="1">
    <location>
        <begin position="307"/>
        <end position="638"/>
    </location>
</feature>
<name>A0A1T5KYU6_9MICO</name>
<sequence length="833" mass="90055">MPEIEPPSRERPVVWAQPGQVSSIPAPQARGNERVSFMGRAGQLSRLSGQLERAQEALREQVILSESLQVADPQLVLVFEGVEERADLSVVARALGLEVLVEFEDAFEPDEDVAILSPQPRDPYVRSCLHALCVDQRSLNRILIAWRAWRRNGQAGSGLAELSKLFEHLKDVRQWGPIDRLRAVDWEEYLRHRITGQSHLVEVELWYRRSAELRLGAVQIVSNLIVSGGGEVITFVDDPETGYLAVKCTVPDESLRQLASGSLDAVQVVKSSHVLYVKVEGQGLLASVEDQSISDFEAALPTGMPRVAVLDGVPASNHPRLAGRVQILDPDDLASATESTVELRRHGTWMTSAVVWGDIAAGEAPLEGPVIVRPVLLPSIDTVDQVEEFHPDVLVPDLMRKAFADLFGGDDTGLTIVNISLGDPTVPFDTLMSSWARTLDALSWHYGVLIVVSAGNVSRLHLADHDSRSLIALVGADRSAAIHAAQLQTWTDRRILSPAESINAVTVGALHADASNTGPYGYVFDPHDGRLDVSPISRLGGGHRRAIKPEVAAPGGRSMFVNPPLNQTFVEAARSSVHGIRVATPTGGEGQIVGTSPAAALVSRKLARLVDLAVEVSGEDLDRHHRAVAAKAMLVHGARHPADVFGPDFPAEAAIGYGAISRDLADGCAPNEATLLFVGDLRHRQQQDLNIPLPDGLSTRDIKRITATVAWLSPVNWRHRQYRRAQMQLTKPTGFSAIPSSLDVSDAEASRGSSTVKHQVWELDRAIAAGIGSSLSARVKFFGQAGGMPDEPVPYAVVLSLWVAPEAGVDVYTQVAEQIRPRIIINPAGSNIS</sequence>
<dbReference type="STRING" id="123320.SAMN06309945_2725"/>
<dbReference type="Proteomes" id="UP000190857">
    <property type="component" value="Unassembled WGS sequence"/>
</dbReference>
<reference evidence="2 3" key="1">
    <citation type="submission" date="2017-02" db="EMBL/GenBank/DDBJ databases">
        <authorList>
            <person name="Peterson S.W."/>
        </authorList>
    </citation>
    <scope>NUCLEOTIDE SEQUENCE [LARGE SCALE GENOMIC DNA]</scope>
    <source>
        <strain evidence="2 3">VKM Ac-2059</strain>
    </source>
</reference>
<dbReference type="InterPro" id="IPR036852">
    <property type="entry name" value="Peptidase_S8/S53_dom_sf"/>
</dbReference>
<dbReference type="AlphaFoldDB" id="A0A1T5KYU6"/>
<gene>
    <name evidence="2" type="ORF">SAMN06309945_2725</name>
</gene>
<evidence type="ECO:0000259" key="1">
    <source>
        <dbReference type="Pfam" id="PF00082"/>
    </source>
</evidence>
<dbReference type="GO" id="GO:0006508">
    <property type="term" value="P:proteolysis"/>
    <property type="evidence" value="ECO:0007669"/>
    <property type="project" value="InterPro"/>
</dbReference>